<gene>
    <name evidence="5" type="ORF">CERZMDRAFT_31034</name>
</gene>
<dbReference type="InterPro" id="IPR014352">
    <property type="entry name" value="FERM/acyl-CoA-bd_prot_sf"/>
</dbReference>
<dbReference type="PROSITE" id="PS51228">
    <property type="entry name" value="ACB_2"/>
    <property type="match status" value="1"/>
</dbReference>
<evidence type="ECO:0000313" key="5">
    <source>
        <dbReference type="EMBL" id="KAF2217438.1"/>
    </source>
</evidence>
<dbReference type="InterPro" id="IPR000582">
    <property type="entry name" value="Acyl-CoA-binding_protein"/>
</dbReference>
<organism evidence="5 6">
    <name type="scientific">Cercospora zeae-maydis SCOH1-5</name>
    <dbReference type="NCBI Taxonomy" id="717836"/>
    <lineage>
        <taxon>Eukaryota</taxon>
        <taxon>Fungi</taxon>
        <taxon>Dikarya</taxon>
        <taxon>Ascomycota</taxon>
        <taxon>Pezizomycotina</taxon>
        <taxon>Dothideomycetes</taxon>
        <taxon>Dothideomycetidae</taxon>
        <taxon>Mycosphaerellales</taxon>
        <taxon>Mycosphaerellaceae</taxon>
        <taxon>Cercospora</taxon>
    </lineage>
</organism>
<dbReference type="OrthoDB" id="346910at2759"/>
<evidence type="ECO:0000313" key="6">
    <source>
        <dbReference type="Proteomes" id="UP000799539"/>
    </source>
</evidence>
<dbReference type="EMBL" id="ML992662">
    <property type="protein sequence ID" value="KAF2217438.1"/>
    <property type="molecule type" value="Genomic_DNA"/>
</dbReference>
<evidence type="ECO:0000259" key="4">
    <source>
        <dbReference type="PROSITE" id="PS51228"/>
    </source>
</evidence>
<sequence>MVAQSAEFTKATEESKKLKSKPNNDQLLKLYALYKIGTGEDFSKATAPGMFDMTGKAKYNAWKAEVEKGTKPEDAQKEYVKFVEELKSSLGFNA</sequence>
<proteinExistence type="inferred from homology"/>
<feature type="region of interest" description="Disordered" evidence="3">
    <location>
        <begin position="1"/>
        <end position="21"/>
    </location>
</feature>
<dbReference type="GO" id="GO:0000062">
    <property type="term" value="F:fatty-acyl-CoA binding"/>
    <property type="evidence" value="ECO:0007669"/>
    <property type="project" value="InterPro"/>
</dbReference>
<dbReference type="InterPro" id="IPR035984">
    <property type="entry name" value="Acyl-CoA-binding_sf"/>
</dbReference>
<dbReference type="SUPFAM" id="SSF47027">
    <property type="entry name" value="Acyl-CoA binding protein"/>
    <property type="match status" value="1"/>
</dbReference>
<dbReference type="GO" id="GO:0006631">
    <property type="term" value="P:fatty acid metabolic process"/>
    <property type="evidence" value="ECO:0007669"/>
    <property type="project" value="TreeGrafter"/>
</dbReference>
<keyword evidence="6" id="KW-1185">Reference proteome</keyword>
<reference evidence="5" key="1">
    <citation type="journal article" date="2020" name="Stud. Mycol.">
        <title>101 Dothideomycetes genomes: a test case for predicting lifestyles and emergence of pathogens.</title>
        <authorList>
            <person name="Haridas S."/>
            <person name="Albert R."/>
            <person name="Binder M."/>
            <person name="Bloem J."/>
            <person name="Labutti K."/>
            <person name="Salamov A."/>
            <person name="Andreopoulos B."/>
            <person name="Baker S."/>
            <person name="Barry K."/>
            <person name="Bills G."/>
            <person name="Bluhm B."/>
            <person name="Cannon C."/>
            <person name="Castanera R."/>
            <person name="Culley D."/>
            <person name="Daum C."/>
            <person name="Ezra D."/>
            <person name="Gonzalez J."/>
            <person name="Henrissat B."/>
            <person name="Kuo A."/>
            <person name="Liang C."/>
            <person name="Lipzen A."/>
            <person name="Lutzoni F."/>
            <person name="Magnuson J."/>
            <person name="Mondo S."/>
            <person name="Nolan M."/>
            <person name="Ohm R."/>
            <person name="Pangilinan J."/>
            <person name="Park H.-J."/>
            <person name="Ramirez L."/>
            <person name="Alfaro M."/>
            <person name="Sun H."/>
            <person name="Tritt A."/>
            <person name="Yoshinaga Y."/>
            <person name="Zwiers L.-H."/>
            <person name="Turgeon B."/>
            <person name="Goodwin S."/>
            <person name="Spatafora J."/>
            <person name="Crous P."/>
            <person name="Grigoriev I."/>
        </authorList>
    </citation>
    <scope>NUCLEOTIDE SEQUENCE</scope>
    <source>
        <strain evidence="5">SCOH1-5</strain>
    </source>
</reference>
<evidence type="ECO:0000256" key="3">
    <source>
        <dbReference type="SAM" id="MobiDB-lite"/>
    </source>
</evidence>
<dbReference type="PANTHER" id="PTHR23310:SF62">
    <property type="entry name" value="ACYL-COA BINDING PROTEIN 1, ISOFORM A"/>
    <property type="match status" value="1"/>
</dbReference>
<dbReference type="PRINTS" id="PR00689">
    <property type="entry name" value="ACOABINDINGP"/>
</dbReference>
<keyword evidence="2" id="KW-0446">Lipid-binding</keyword>
<evidence type="ECO:0000256" key="2">
    <source>
        <dbReference type="ARBA" id="ARBA00023121"/>
    </source>
</evidence>
<dbReference type="AlphaFoldDB" id="A0A6A6FW17"/>
<accession>A0A6A6FW17</accession>
<dbReference type="Proteomes" id="UP000799539">
    <property type="component" value="Unassembled WGS sequence"/>
</dbReference>
<evidence type="ECO:0000256" key="1">
    <source>
        <dbReference type="ARBA" id="ARBA00005567"/>
    </source>
</evidence>
<dbReference type="Pfam" id="PF00887">
    <property type="entry name" value="ACBP"/>
    <property type="match status" value="1"/>
</dbReference>
<dbReference type="PANTHER" id="PTHR23310">
    <property type="entry name" value="ACYL-COA-BINDING PROTEIN, ACBP"/>
    <property type="match status" value="1"/>
</dbReference>
<comment type="similarity">
    <text evidence="1">Belongs to the ACBP family.</text>
</comment>
<name>A0A6A6FW17_9PEZI</name>
<feature type="domain" description="ACB" evidence="4">
    <location>
        <begin position="4"/>
        <end position="92"/>
    </location>
</feature>
<protein>
    <recommendedName>
        <fullName evidence="4">ACB domain-containing protein</fullName>
    </recommendedName>
</protein>
<dbReference type="Gene3D" id="1.20.80.10">
    <property type="match status" value="1"/>
</dbReference>